<dbReference type="GO" id="GO:0003688">
    <property type="term" value="F:DNA replication origin binding"/>
    <property type="evidence" value="ECO:0007669"/>
    <property type="project" value="TreeGrafter"/>
</dbReference>
<evidence type="ECO:0000313" key="6">
    <source>
        <dbReference type="Proteomes" id="UP000318582"/>
    </source>
</evidence>
<dbReference type="InterPro" id="IPR041664">
    <property type="entry name" value="AAA_16"/>
</dbReference>
<feature type="compositionally biased region" description="Low complexity" evidence="3">
    <location>
        <begin position="254"/>
        <end position="272"/>
    </location>
</feature>
<dbReference type="GO" id="GO:0005634">
    <property type="term" value="C:nucleus"/>
    <property type="evidence" value="ECO:0007669"/>
    <property type="project" value="TreeGrafter"/>
</dbReference>
<dbReference type="Gene3D" id="3.40.50.300">
    <property type="entry name" value="P-loop containing nucleotide triphosphate hydrolases"/>
    <property type="match status" value="1"/>
</dbReference>
<dbReference type="EMBL" id="QEAQ01000097">
    <property type="protein sequence ID" value="TPX55739.1"/>
    <property type="molecule type" value="Genomic_DNA"/>
</dbReference>
<feature type="region of interest" description="Disordered" evidence="3">
    <location>
        <begin position="410"/>
        <end position="441"/>
    </location>
</feature>
<protein>
    <recommendedName>
        <fullName evidence="2">Cell division control protein</fullName>
    </recommendedName>
</protein>
<reference evidence="5 6" key="1">
    <citation type="journal article" date="2019" name="Sci. Rep.">
        <title>Comparative genomics of chytrid fungi reveal insights into the obligate biotrophic and pathogenic lifestyle of Synchytrium endobioticum.</title>
        <authorList>
            <person name="van de Vossenberg B.T.L.H."/>
            <person name="Warris S."/>
            <person name="Nguyen H.D.T."/>
            <person name="van Gent-Pelzer M.P.E."/>
            <person name="Joly D.L."/>
            <person name="van de Geest H.C."/>
            <person name="Bonants P.J.M."/>
            <person name="Smith D.S."/>
            <person name="Levesque C.A."/>
            <person name="van der Lee T.A.J."/>
        </authorList>
    </citation>
    <scope>NUCLEOTIDE SEQUENCE [LARGE SCALE GENOMIC DNA]</scope>
    <source>
        <strain evidence="5 6">CBS 809.83</strain>
    </source>
</reference>
<dbReference type="PIRSF" id="PIRSF001767">
    <property type="entry name" value="Cdc6"/>
    <property type="match status" value="1"/>
</dbReference>
<evidence type="ECO:0000256" key="3">
    <source>
        <dbReference type="SAM" id="MobiDB-lite"/>
    </source>
</evidence>
<feature type="compositionally biased region" description="Low complexity" evidence="3">
    <location>
        <begin position="80"/>
        <end position="89"/>
    </location>
</feature>
<comment type="caution">
    <text evidence="5">The sequence shown here is derived from an EMBL/GenBank/DDBJ whole genome shotgun (WGS) entry which is preliminary data.</text>
</comment>
<feature type="region of interest" description="Disordered" evidence="3">
    <location>
        <begin position="553"/>
        <end position="593"/>
    </location>
</feature>
<dbReference type="InterPro" id="IPR054425">
    <property type="entry name" value="Cdc6_ORC1-like_ATPase_lid"/>
</dbReference>
<dbReference type="SUPFAM" id="SSF52540">
    <property type="entry name" value="P-loop containing nucleoside triphosphate hydrolases"/>
    <property type="match status" value="1"/>
</dbReference>
<keyword evidence="6" id="KW-1185">Reference proteome</keyword>
<feature type="compositionally biased region" description="Basic residues" evidence="3">
    <location>
        <begin position="36"/>
        <end position="45"/>
    </location>
</feature>
<feature type="compositionally biased region" description="Low complexity" evidence="3">
    <location>
        <begin position="554"/>
        <end position="565"/>
    </location>
</feature>
<dbReference type="InterPro" id="IPR050311">
    <property type="entry name" value="ORC1/CDC6"/>
</dbReference>
<feature type="compositionally biased region" description="Polar residues" evidence="3">
    <location>
        <begin position="410"/>
        <end position="432"/>
    </location>
</feature>
<dbReference type="Pfam" id="PF13191">
    <property type="entry name" value="AAA_16"/>
    <property type="match status" value="1"/>
</dbReference>
<keyword evidence="1" id="KW-0235">DNA replication</keyword>
<evidence type="ECO:0000313" key="5">
    <source>
        <dbReference type="EMBL" id="TPX55739.1"/>
    </source>
</evidence>
<feature type="domain" description="AAA+ ATPase" evidence="4">
    <location>
        <begin position="132"/>
        <end position="306"/>
    </location>
</feature>
<dbReference type="Proteomes" id="UP000318582">
    <property type="component" value="Unassembled WGS sequence"/>
</dbReference>
<dbReference type="PANTHER" id="PTHR10763">
    <property type="entry name" value="CELL DIVISION CONTROL PROTEIN 6-RELATED"/>
    <property type="match status" value="1"/>
</dbReference>
<sequence length="620" mass="67522">MQTRSARKRPATEAETETENDNDGASALLPQEPPAKRPRRSTKHKVLSEPNRADVSTTNDDPKPLTFLKTKEKPLPKIPSPSSTATSPTARTIFSTAKALFRRCNIPTRLVGRTAERATMLAFWEINVLQGLGGSMYVAGIPGTGKTALLDEVVRDMHEKTRMTTPHTVHITKINCMTVKDPEKIYSRLVAEIHGNGARPSANVEKAIAELEELFRPTSDSKATTFHVVILDEIDTLVTKDCKVLYKLFGWASQQSQPSPSQSHPSDPDTQSSPPPPRSRMALIGIGNSLDLTLRVLPRLLERQCNPTLVKFHPYDVKDIMEIIRGRLRCLRDEMEGDGTATTNAIVRRQAEKGKENGKGKEEQFLLMHPMAVELCARKMAATGDLRKALDVCRQAIELVELEHHKHLRASTTTTTLQPHKENSTTTTTQPPSMLATRDPTPVPKVTVKHILAAATRIAAAGLPPVPLRVAKLNLQQKMVVATLCVLATTTNPPSKHTTTTTTTTTNKAPVTLQVLYDTYLAITRKRTQVPPLARSEVADVVTGIEAAGLATLSSSSSSSASSDSRLAGKSTMHPPASTTTRRKTPTTSTSTTVRLAVPAHEVETALAETPLLVAFLKGV</sequence>
<dbReference type="GO" id="GO:0006270">
    <property type="term" value="P:DNA replication initiation"/>
    <property type="evidence" value="ECO:0007669"/>
    <property type="project" value="UniProtKB-UniRule"/>
</dbReference>
<gene>
    <name evidence="5" type="ORF">PhCBS80983_g05065</name>
</gene>
<accession>A0A507DVE7</accession>
<dbReference type="InterPro" id="IPR016314">
    <property type="entry name" value="Cdc6/18"/>
</dbReference>
<dbReference type="GO" id="GO:0051301">
    <property type="term" value="P:cell division"/>
    <property type="evidence" value="ECO:0007669"/>
    <property type="project" value="UniProtKB-UniRule"/>
</dbReference>
<feature type="region of interest" description="Disordered" evidence="3">
    <location>
        <begin position="254"/>
        <end position="281"/>
    </location>
</feature>
<dbReference type="PANTHER" id="PTHR10763:SF26">
    <property type="entry name" value="CELL DIVISION CONTROL PROTEIN 6 HOMOLOG"/>
    <property type="match status" value="1"/>
</dbReference>
<comment type="similarity">
    <text evidence="2">Belongs to the CDC6/cdc18 family.</text>
</comment>
<dbReference type="GO" id="GO:0033314">
    <property type="term" value="P:mitotic DNA replication checkpoint signaling"/>
    <property type="evidence" value="ECO:0007669"/>
    <property type="project" value="TreeGrafter"/>
</dbReference>
<evidence type="ECO:0000256" key="1">
    <source>
        <dbReference type="ARBA" id="ARBA00022705"/>
    </source>
</evidence>
<dbReference type="Gene3D" id="1.10.8.60">
    <property type="match status" value="1"/>
</dbReference>
<feature type="compositionally biased region" description="Low complexity" evidence="3">
    <location>
        <begin position="575"/>
        <end position="593"/>
    </location>
</feature>
<proteinExistence type="inferred from homology"/>
<dbReference type="InterPro" id="IPR027417">
    <property type="entry name" value="P-loop_NTPase"/>
</dbReference>
<evidence type="ECO:0000259" key="4">
    <source>
        <dbReference type="SMART" id="SM00382"/>
    </source>
</evidence>
<organism evidence="5 6">
    <name type="scientific">Powellomyces hirtus</name>
    <dbReference type="NCBI Taxonomy" id="109895"/>
    <lineage>
        <taxon>Eukaryota</taxon>
        <taxon>Fungi</taxon>
        <taxon>Fungi incertae sedis</taxon>
        <taxon>Chytridiomycota</taxon>
        <taxon>Chytridiomycota incertae sedis</taxon>
        <taxon>Chytridiomycetes</taxon>
        <taxon>Spizellomycetales</taxon>
        <taxon>Powellomycetaceae</taxon>
        <taxon>Powellomyces</taxon>
    </lineage>
</organism>
<dbReference type="SMART" id="SM00382">
    <property type="entry name" value="AAA"/>
    <property type="match status" value="1"/>
</dbReference>
<dbReference type="STRING" id="109895.A0A507DVE7"/>
<evidence type="ECO:0000256" key="2">
    <source>
        <dbReference type="PIRNR" id="PIRNR001767"/>
    </source>
</evidence>
<dbReference type="Pfam" id="PF22606">
    <property type="entry name" value="Cdc6-ORC-like_ATPase_lid"/>
    <property type="match status" value="1"/>
</dbReference>
<feature type="region of interest" description="Disordered" evidence="3">
    <location>
        <begin position="1"/>
        <end position="89"/>
    </location>
</feature>
<dbReference type="InterPro" id="IPR003593">
    <property type="entry name" value="AAA+_ATPase"/>
</dbReference>
<name>A0A507DVE7_9FUNG</name>
<dbReference type="AlphaFoldDB" id="A0A507DVE7"/>